<organism evidence="2 3">
    <name type="scientific">Phrynocephalus forsythii</name>
    <dbReference type="NCBI Taxonomy" id="171643"/>
    <lineage>
        <taxon>Eukaryota</taxon>
        <taxon>Metazoa</taxon>
        <taxon>Chordata</taxon>
        <taxon>Craniata</taxon>
        <taxon>Vertebrata</taxon>
        <taxon>Euteleostomi</taxon>
        <taxon>Lepidosauria</taxon>
        <taxon>Squamata</taxon>
        <taxon>Bifurcata</taxon>
        <taxon>Unidentata</taxon>
        <taxon>Episquamata</taxon>
        <taxon>Toxicofera</taxon>
        <taxon>Iguania</taxon>
        <taxon>Acrodonta</taxon>
        <taxon>Agamidae</taxon>
        <taxon>Agaminae</taxon>
        <taxon>Phrynocephalus</taxon>
    </lineage>
</organism>
<dbReference type="OrthoDB" id="8021785at2759"/>
<accession>A0A9Q1B3N5</accession>
<evidence type="ECO:0000313" key="2">
    <source>
        <dbReference type="EMBL" id="KAJ7335088.1"/>
    </source>
</evidence>
<protein>
    <submittedName>
        <fullName evidence="2">Uncharacterized protein</fullName>
    </submittedName>
</protein>
<comment type="caution">
    <text evidence="2">The sequence shown here is derived from an EMBL/GenBank/DDBJ whole genome shotgun (WGS) entry which is preliminary data.</text>
</comment>
<sequence>MSRHLQEMRELLLQLEQRGMEFTVIHKVYVILSSLSEMYDVLVTSLESMPERDLTLEYLTGRLLEEELKRNERFQSRRRDDHAQLRKTTFRSEEEQSEKYLL</sequence>
<proteinExistence type="predicted"/>
<evidence type="ECO:0000256" key="1">
    <source>
        <dbReference type="SAM" id="MobiDB-lite"/>
    </source>
</evidence>
<dbReference type="EMBL" id="JAPFRF010000004">
    <property type="protein sequence ID" value="KAJ7335088.1"/>
    <property type="molecule type" value="Genomic_DNA"/>
</dbReference>
<dbReference type="Pfam" id="PF14223">
    <property type="entry name" value="Retrotran_gag_2"/>
    <property type="match status" value="1"/>
</dbReference>
<gene>
    <name evidence="2" type="ORF">JRQ81_013029</name>
</gene>
<feature type="region of interest" description="Disordered" evidence="1">
    <location>
        <begin position="75"/>
        <end position="102"/>
    </location>
</feature>
<dbReference type="AlphaFoldDB" id="A0A9Q1B3N5"/>
<reference evidence="2" key="1">
    <citation type="journal article" date="2023" name="DNA Res.">
        <title>Chromosome-level genome assembly of Phrynocephalus forsythii using third-generation DNA sequencing and Hi-C analysis.</title>
        <authorList>
            <person name="Qi Y."/>
            <person name="Zhao W."/>
            <person name="Zhao Y."/>
            <person name="Niu C."/>
            <person name="Cao S."/>
            <person name="Zhang Y."/>
        </authorList>
    </citation>
    <scope>NUCLEOTIDE SEQUENCE</scope>
    <source>
        <tissue evidence="2">Muscle</tissue>
    </source>
</reference>
<dbReference type="Proteomes" id="UP001142489">
    <property type="component" value="Unassembled WGS sequence"/>
</dbReference>
<evidence type="ECO:0000313" key="3">
    <source>
        <dbReference type="Proteomes" id="UP001142489"/>
    </source>
</evidence>
<keyword evidence="3" id="KW-1185">Reference proteome</keyword>
<name>A0A9Q1B3N5_9SAUR</name>